<evidence type="ECO:0000313" key="2">
    <source>
        <dbReference type="EMBL" id="CAJ0580797.1"/>
    </source>
</evidence>
<proteinExistence type="predicted"/>
<dbReference type="AlphaFoldDB" id="A0AA36D6P9"/>
<organism evidence="2 3">
    <name type="scientific">Mesorhabditis spiculigera</name>
    <dbReference type="NCBI Taxonomy" id="96644"/>
    <lineage>
        <taxon>Eukaryota</taxon>
        <taxon>Metazoa</taxon>
        <taxon>Ecdysozoa</taxon>
        <taxon>Nematoda</taxon>
        <taxon>Chromadorea</taxon>
        <taxon>Rhabditida</taxon>
        <taxon>Rhabditina</taxon>
        <taxon>Rhabditomorpha</taxon>
        <taxon>Rhabditoidea</taxon>
        <taxon>Rhabditidae</taxon>
        <taxon>Mesorhabditinae</taxon>
        <taxon>Mesorhabditis</taxon>
    </lineage>
</organism>
<sequence length="399" mass="45594">MEAETSSSLLDNLPNELVIAILSKLPAGDVARNLYQTGRRLRHFVTANQKKMALLPTHCHAAVMDAEERPGFQPYITYTFTAFDETAPGYAKSLRYCSNGNDLRFKALLVQISRFGGLSFTLARQNSARELEIAGQERLDEFTGKTLLSRMCIVAARYDVQKCGKKSSFRLYDDTLCHVLDFCQQLCGDVKIKSLYLASANPRFTWDWSPRSKEKFQTLTSLESLTTEGLPAFDVITQQSMYGMSKLSYLQLRLNHGHREEFANRMIWLPDNNFLSYFSDLALHKLDVDLYSLGDVVITSIGAKEMCYFIKAWRKMVQPWKIKKIIFNTSTAISEFRTTATQMGLHRTDALQDIPYCRFRTHHPSDPNMALELICYGGVSSTKWKMISGYLESPIRRRN</sequence>
<dbReference type="Proteomes" id="UP001177023">
    <property type="component" value="Unassembled WGS sequence"/>
</dbReference>
<dbReference type="SUPFAM" id="SSF81383">
    <property type="entry name" value="F-box domain"/>
    <property type="match status" value="1"/>
</dbReference>
<dbReference type="PROSITE" id="PS50181">
    <property type="entry name" value="FBOX"/>
    <property type="match status" value="1"/>
</dbReference>
<dbReference type="CDD" id="cd09917">
    <property type="entry name" value="F-box_SF"/>
    <property type="match status" value="1"/>
</dbReference>
<dbReference type="InterPro" id="IPR036047">
    <property type="entry name" value="F-box-like_dom_sf"/>
</dbReference>
<feature type="domain" description="F-box" evidence="1">
    <location>
        <begin position="7"/>
        <end position="54"/>
    </location>
</feature>
<gene>
    <name evidence="2" type="ORF">MSPICULIGERA_LOCUS18979</name>
</gene>
<evidence type="ECO:0000259" key="1">
    <source>
        <dbReference type="PROSITE" id="PS50181"/>
    </source>
</evidence>
<comment type="caution">
    <text evidence="2">The sequence shown here is derived from an EMBL/GenBank/DDBJ whole genome shotgun (WGS) entry which is preliminary data.</text>
</comment>
<dbReference type="InterPro" id="IPR001810">
    <property type="entry name" value="F-box_dom"/>
</dbReference>
<protein>
    <recommendedName>
        <fullName evidence="1">F-box domain-containing protein</fullName>
    </recommendedName>
</protein>
<name>A0AA36D6P9_9BILA</name>
<reference evidence="2" key="1">
    <citation type="submission" date="2023-06" db="EMBL/GenBank/DDBJ databases">
        <authorList>
            <person name="Delattre M."/>
        </authorList>
    </citation>
    <scope>NUCLEOTIDE SEQUENCE</scope>
    <source>
        <strain evidence="2">AF72</strain>
    </source>
</reference>
<dbReference type="EMBL" id="CATQJA010002662">
    <property type="protein sequence ID" value="CAJ0580797.1"/>
    <property type="molecule type" value="Genomic_DNA"/>
</dbReference>
<accession>A0AA36D6P9</accession>
<feature type="non-terminal residue" evidence="2">
    <location>
        <position position="1"/>
    </location>
</feature>
<evidence type="ECO:0000313" key="3">
    <source>
        <dbReference type="Proteomes" id="UP001177023"/>
    </source>
</evidence>
<keyword evidence="3" id="KW-1185">Reference proteome</keyword>